<evidence type="ECO:0000313" key="1">
    <source>
        <dbReference type="EMBL" id="KAG6370378.1"/>
    </source>
</evidence>
<keyword evidence="2" id="KW-1185">Reference proteome</keyword>
<dbReference type="EMBL" id="JAGFBS010000052">
    <property type="protein sequence ID" value="KAG6370378.1"/>
    <property type="molecule type" value="Genomic_DNA"/>
</dbReference>
<comment type="caution">
    <text evidence="1">The sequence shown here is derived from an EMBL/GenBank/DDBJ whole genome shotgun (WGS) entry which is preliminary data.</text>
</comment>
<dbReference type="Proteomes" id="UP000683000">
    <property type="component" value="Unassembled WGS sequence"/>
</dbReference>
<dbReference type="AlphaFoldDB" id="A0A8I2YEP8"/>
<evidence type="ECO:0000313" key="2">
    <source>
        <dbReference type="Proteomes" id="UP000683000"/>
    </source>
</evidence>
<accession>A0A8I2YEP8</accession>
<organism evidence="1 2">
    <name type="scientific">Boletus reticuloceps</name>
    <dbReference type="NCBI Taxonomy" id="495285"/>
    <lineage>
        <taxon>Eukaryota</taxon>
        <taxon>Fungi</taxon>
        <taxon>Dikarya</taxon>
        <taxon>Basidiomycota</taxon>
        <taxon>Agaricomycotina</taxon>
        <taxon>Agaricomycetes</taxon>
        <taxon>Agaricomycetidae</taxon>
        <taxon>Boletales</taxon>
        <taxon>Boletineae</taxon>
        <taxon>Boletaceae</taxon>
        <taxon>Boletoideae</taxon>
        <taxon>Boletus</taxon>
    </lineage>
</organism>
<proteinExistence type="predicted"/>
<name>A0A8I2YEP8_9AGAM</name>
<reference evidence="1" key="1">
    <citation type="submission" date="2021-03" db="EMBL/GenBank/DDBJ databases">
        <title>Evolutionary innovations through gain and loss of genes in the ectomycorrhizal Boletales.</title>
        <authorList>
            <person name="Wu G."/>
            <person name="Miyauchi S."/>
            <person name="Morin E."/>
            <person name="Yang Z.-L."/>
            <person name="Xu J."/>
            <person name="Martin F.M."/>
        </authorList>
    </citation>
    <scope>NUCLEOTIDE SEQUENCE</scope>
    <source>
        <strain evidence="1">BR01</strain>
    </source>
</reference>
<protein>
    <submittedName>
        <fullName evidence="1">Uncharacterized protein</fullName>
    </submittedName>
</protein>
<sequence>MPTSAVPALWHGLHILASYYKQLLAIIPLPSTAFLPVQQLFPYPTCYETLLDDKARRAFRYVGHTMENKLVFLTIQEEDNLHICMKFTETYSTEAHQHLASLGCASELCGLQVILGG</sequence>
<gene>
    <name evidence="1" type="ORF">JVT61DRAFT_12099</name>
</gene>
<dbReference type="OrthoDB" id="4062651at2759"/>